<evidence type="ECO:0000313" key="2">
    <source>
        <dbReference type="Proteomes" id="UP000789390"/>
    </source>
</evidence>
<sequence>MTFRLKINFRLDSSSSFVIAPPSWASIHRFLILDYSLKSTMTSSGGGRTLSDVYLRPEKLINFQKLYNF</sequence>
<name>A0A8J2WND3_9CRUS</name>
<reference evidence="1" key="1">
    <citation type="submission" date="2021-11" db="EMBL/GenBank/DDBJ databases">
        <authorList>
            <person name="Schell T."/>
        </authorList>
    </citation>
    <scope>NUCLEOTIDE SEQUENCE</scope>
    <source>
        <strain evidence="1">M5</strain>
    </source>
</reference>
<dbReference type="Proteomes" id="UP000789390">
    <property type="component" value="Unassembled WGS sequence"/>
</dbReference>
<gene>
    <name evidence="1" type="ORF">DGAL_LOCUS8462</name>
</gene>
<evidence type="ECO:0000313" key="1">
    <source>
        <dbReference type="EMBL" id="CAH0105439.1"/>
    </source>
</evidence>
<protein>
    <submittedName>
        <fullName evidence="1">Uncharacterized protein</fullName>
    </submittedName>
</protein>
<dbReference type="EMBL" id="CAKKLH010000187">
    <property type="protein sequence ID" value="CAH0105439.1"/>
    <property type="molecule type" value="Genomic_DNA"/>
</dbReference>
<keyword evidence="2" id="KW-1185">Reference proteome</keyword>
<organism evidence="1 2">
    <name type="scientific">Daphnia galeata</name>
    <dbReference type="NCBI Taxonomy" id="27404"/>
    <lineage>
        <taxon>Eukaryota</taxon>
        <taxon>Metazoa</taxon>
        <taxon>Ecdysozoa</taxon>
        <taxon>Arthropoda</taxon>
        <taxon>Crustacea</taxon>
        <taxon>Branchiopoda</taxon>
        <taxon>Diplostraca</taxon>
        <taxon>Cladocera</taxon>
        <taxon>Anomopoda</taxon>
        <taxon>Daphniidae</taxon>
        <taxon>Daphnia</taxon>
    </lineage>
</organism>
<comment type="caution">
    <text evidence="1">The sequence shown here is derived from an EMBL/GenBank/DDBJ whole genome shotgun (WGS) entry which is preliminary data.</text>
</comment>
<proteinExistence type="predicted"/>
<dbReference type="AlphaFoldDB" id="A0A8J2WND3"/>
<accession>A0A8J2WND3</accession>